<keyword evidence="3" id="KW-1185">Reference proteome</keyword>
<dbReference type="RefSeq" id="WP_286345564.1">
    <property type="nucleotide sequence ID" value="NZ_AP027732.1"/>
</dbReference>
<dbReference type="EMBL" id="AP027732">
    <property type="protein sequence ID" value="BDZ48605.1"/>
    <property type="molecule type" value="Genomic_DNA"/>
</dbReference>
<evidence type="ECO:0000313" key="2">
    <source>
        <dbReference type="EMBL" id="BDZ48605.1"/>
    </source>
</evidence>
<gene>
    <name evidence="2" type="ORF">GCM10025867_08460</name>
</gene>
<dbReference type="PANTHER" id="PTHR36840">
    <property type="entry name" value="BLL5714 PROTEIN"/>
    <property type="match status" value="1"/>
</dbReference>
<organism evidence="2 3">
    <name type="scientific">Frondihabitans sucicola</name>
    <dbReference type="NCBI Taxonomy" id="1268041"/>
    <lineage>
        <taxon>Bacteria</taxon>
        <taxon>Bacillati</taxon>
        <taxon>Actinomycetota</taxon>
        <taxon>Actinomycetes</taxon>
        <taxon>Micrococcales</taxon>
        <taxon>Microbacteriaceae</taxon>
        <taxon>Frondihabitans</taxon>
    </lineage>
</organism>
<dbReference type="PANTHER" id="PTHR36840:SF1">
    <property type="entry name" value="BLL5714 PROTEIN"/>
    <property type="match status" value="1"/>
</dbReference>
<name>A0ABM8GJQ0_9MICO</name>
<proteinExistence type="predicted"/>
<feature type="transmembrane region" description="Helical" evidence="1">
    <location>
        <begin position="87"/>
        <end position="108"/>
    </location>
</feature>
<feature type="transmembrane region" description="Helical" evidence="1">
    <location>
        <begin position="194"/>
        <end position="214"/>
    </location>
</feature>
<evidence type="ECO:0008006" key="4">
    <source>
        <dbReference type="Google" id="ProtNLM"/>
    </source>
</evidence>
<dbReference type="Proteomes" id="UP001321486">
    <property type="component" value="Chromosome"/>
</dbReference>
<dbReference type="InterPro" id="IPR010640">
    <property type="entry name" value="Low_temperature_requirement_A"/>
</dbReference>
<protein>
    <recommendedName>
        <fullName evidence="4">Low temperature requirement protein A</fullName>
    </recommendedName>
</protein>
<feature type="transmembrane region" description="Helical" evidence="1">
    <location>
        <begin position="155"/>
        <end position="182"/>
    </location>
</feature>
<sequence>MILSLVYSTVNIVVARRDSPLRRQVIRTMGTTLGPVAAALIVGAVVGGIAQIVLWLAAVALEGITVFATSQGGAWQLPSAAHYAERHGLVVILALGESIISIGLAASGSRLTPSIVLVSMAAVSTSLGMWWIYFGRVSTSAERHIDTMTGNRRTATATIGTYLHFGIVAGILLVSLGLGGLIERLGSGEPPGSFSWISTAGGAALFLAATTVYARITRTTDGKKQNS</sequence>
<keyword evidence="1" id="KW-0472">Membrane</keyword>
<dbReference type="Pfam" id="PF06772">
    <property type="entry name" value="LtrA"/>
    <property type="match status" value="1"/>
</dbReference>
<keyword evidence="1" id="KW-1133">Transmembrane helix</keyword>
<evidence type="ECO:0000256" key="1">
    <source>
        <dbReference type="SAM" id="Phobius"/>
    </source>
</evidence>
<accession>A0ABM8GJQ0</accession>
<evidence type="ECO:0000313" key="3">
    <source>
        <dbReference type="Proteomes" id="UP001321486"/>
    </source>
</evidence>
<keyword evidence="1" id="KW-0812">Transmembrane</keyword>
<feature type="transmembrane region" description="Helical" evidence="1">
    <location>
        <begin position="114"/>
        <end position="134"/>
    </location>
</feature>
<reference evidence="3" key="1">
    <citation type="journal article" date="2019" name="Int. J. Syst. Evol. Microbiol.">
        <title>The Global Catalogue of Microorganisms (GCM) 10K type strain sequencing project: providing services to taxonomists for standard genome sequencing and annotation.</title>
        <authorList>
            <consortium name="The Broad Institute Genomics Platform"/>
            <consortium name="The Broad Institute Genome Sequencing Center for Infectious Disease"/>
            <person name="Wu L."/>
            <person name="Ma J."/>
        </authorList>
    </citation>
    <scope>NUCLEOTIDE SEQUENCE [LARGE SCALE GENOMIC DNA]</scope>
    <source>
        <strain evidence="3">NBRC 108728</strain>
    </source>
</reference>